<dbReference type="Pfam" id="PF00067">
    <property type="entry name" value="p450"/>
    <property type="match status" value="1"/>
</dbReference>
<keyword evidence="2 4" id="KW-0479">Metal-binding</keyword>
<evidence type="ECO:0000256" key="4">
    <source>
        <dbReference type="PIRSR" id="PIRSR602401-1"/>
    </source>
</evidence>
<dbReference type="PRINTS" id="PR00385">
    <property type="entry name" value="P450"/>
</dbReference>
<evidence type="ECO:0000313" key="6">
    <source>
        <dbReference type="EMBL" id="TVU01791.1"/>
    </source>
</evidence>
<reference evidence="6 7" key="1">
    <citation type="journal article" date="2019" name="Sci. Rep.">
        <title>A high-quality genome of Eragrostis curvula grass provides insights into Poaceae evolution and supports new strategies to enhance forage quality.</title>
        <authorList>
            <person name="Carballo J."/>
            <person name="Santos B.A.C.M."/>
            <person name="Zappacosta D."/>
            <person name="Garbus I."/>
            <person name="Selva J.P."/>
            <person name="Gallo C.A."/>
            <person name="Diaz A."/>
            <person name="Albertini E."/>
            <person name="Caccamo M."/>
            <person name="Echenique V."/>
        </authorList>
    </citation>
    <scope>NUCLEOTIDE SEQUENCE [LARGE SCALE GENOMIC DNA]</scope>
    <source>
        <strain evidence="7">cv. Victoria</strain>
        <tissue evidence="6">Leaf</tissue>
    </source>
</reference>
<dbReference type="Proteomes" id="UP000324897">
    <property type="component" value="Unassembled WGS sequence"/>
</dbReference>
<dbReference type="GO" id="GO:0004497">
    <property type="term" value="F:monooxygenase activity"/>
    <property type="evidence" value="ECO:0007669"/>
    <property type="project" value="UniProtKB-KW"/>
</dbReference>
<keyword evidence="4 5" id="KW-0349">Heme</keyword>
<dbReference type="InterPro" id="IPR002401">
    <property type="entry name" value="Cyt_P450_E_grp-I"/>
</dbReference>
<evidence type="ECO:0000256" key="1">
    <source>
        <dbReference type="ARBA" id="ARBA00010617"/>
    </source>
</evidence>
<sequence length="485" mass="54698">MAKLAQQFMNEKTAPGAWFLLLVPLVFLLLRYSTRKQKNQQPGLLHLPPSPPALPILGHLHLIGSLPHVSLRNLAAKHGADLMLLRLGAMPALLVTSPRAAEAVLRTHDHVLASRPHSLATEIIMYGHSDIGFAPYGECWRQAKKLVTTHLLNTNKGVSMVMAKISEAAAAVDMTRLFGSFMNDLACRAVMGKDFQNKGLDMQFLELIADTSPLISKFNMEEYFPFLARFGVLSKTVRGKSERVKRRWDKLLDGLIQEHETCQHLNILVRYPTYNLLSYDLNYEWTGRVLWGIETSASTLDFTIAELMRRPDLMSKLQVDVRRKVPEGQELVSEANLADINYLRAVIKETLRLHPVTPVLAHFSMSSCSIDGFEVPARVRILINAWVIGRDERFLEDTEEFVPERFLDGGGATDVDFKGNNFRFSPFGFGRRMCPGMNFGVVAMELVLANLVHHFDWDVPPGQDKCTIDMSEVFGIVVHRKRSYS</sequence>
<dbReference type="AlphaFoldDB" id="A0A5J9SS12"/>
<evidence type="ECO:0000256" key="2">
    <source>
        <dbReference type="ARBA" id="ARBA00022723"/>
    </source>
</evidence>
<keyword evidence="5" id="KW-0503">Monooxygenase</keyword>
<comment type="caution">
    <text evidence="6">The sequence shown here is derived from an EMBL/GenBank/DDBJ whole genome shotgun (WGS) entry which is preliminary data.</text>
</comment>
<dbReference type="GO" id="GO:0016705">
    <property type="term" value="F:oxidoreductase activity, acting on paired donors, with incorporation or reduction of molecular oxygen"/>
    <property type="evidence" value="ECO:0007669"/>
    <property type="project" value="InterPro"/>
</dbReference>
<accession>A0A5J9SS12</accession>
<keyword evidence="7" id="KW-1185">Reference proteome</keyword>
<comment type="similarity">
    <text evidence="1 5">Belongs to the cytochrome P450 family.</text>
</comment>
<name>A0A5J9SS12_9POAL</name>
<feature type="non-terminal residue" evidence="6">
    <location>
        <position position="1"/>
    </location>
</feature>
<feature type="binding site" description="axial binding residue" evidence="4">
    <location>
        <position position="434"/>
    </location>
    <ligand>
        <name>heme</name>
        <dbReference type="ChEBI" id="CHEBI:30413"/>
    </ligand>
    <ligandPart>
        <name>Fe</name>
        <dbReference type="ChEBI" id="CHEBI:18248"/>
    </ligandPart>
</feature>
<dbReference type="GO" id="GO:0005506">
    <property type="term" value="F:iron ion binding"/>
    <property type="evidence" value="ECO:0007669"/>
    <property type="project" value="InterPro"/>
</dbReference>
<dbReference type="PRINTS" id="PR00463">
    <property type="entry name" value="EP450I"/>
</dbReference>
<keyword evidence="5" id="KW-0560">Oxidoreductase</keyword>
<dbReference type="EMBL" id="RWGY01000391">
    <property type="protein sequence ID" value="TVU01791.1"/>
    <property type="molecule type" value="Genomic_DNA"/>
</dbReference>
<dbReference type="InterPro" id="IPR001128">
    <property type="entry name" value="Cyt_P450"/>
</dbReference>
<organism evidence="6 7">
    <name type="scientific">Eragrostis curvula</name>
    <name type="common">weeping love grass</name>
    <dbReference type="NCBI Taxonomy" id="38414"/>
    <lineage>
        <taxon>Eukaryota</taxon>
        <taxon>Viridiplantae</taxon>
        <taxon>Streptophyta</taxon>
        <taxon>Embryophyta</taxon>
        <taxon>Tracheophyta</taxon>
        <taxon>Spermatophyta</taxon>
        <taxon>Magnoliopsida</taxon>
        <taxon>Liliopsida</taxon>
        <taxon>Poales</taxon>
        <taxon>Poaceae</taxon>
        <taxon>PACMAD clade</taxon>
        <taxon>Chloridoideae</taxon>
        <taxon>Eragrostideae</taxon>
        <taxon>Eragrostidinae</taxon>
        <taxon>Eragrostis</taxon>
    </lineage>
</organism>
<dbReference type="InterPro" id="IPR036396">
    <property type="entry name" value="Cyt_P450_sf"/>
</dbReference>
<dbReference type="Gramene" id="TVU01791">
    <property type="protein sequence ID" value="TVU01791"/>
    <property type="gene ID" value="EJB05_52787"/>
</dbReference>
<dbReference type="PANTHER" id="PTHR47955:SF14">
    <property type="entry name" value="OS01G0543600 PROTEIN"/>
    <property type="match status" value="1"/>
</dbReference>
<proteinExistence type="inferred from homology"/>
<keyword evidence="3 4" id="KW-0408">Iron</keyword>
<dbReference type="GO" id="GO:0020037">
    <property type="term" value="F:heme binding"/>
    <property type="evidence" value="ECO:0007669"/>
    <property type="project" value="InterPro"/>
</dbReference>
<dbReference type="Gene3D" id="1.10.630.10">
    <property type="entry name" value="Cytochrome P450"/>
    <property type="match status" value="1"/>
</dbReference>
<evidence type="ECO:0000313" key="7">
    <source>
        <dbReference type="Proteomes" id="UP000324897"/>
    </source>
</evidence>
<dbReference type="OrthoDB" id="1470350at2759"/>
<dbReference type="PROSITE" id="PS00086">
    <property type="entry name" value="CYTOCHROME_P450"/>
    <property type="match status" value="1"/>
</dbReference>
<dbReference type="InterPro" id="IPR017972">
    <property type="entry name" value="Cyt_P450_CS"/>
</dbReference>
<comment type="cofactor">
    <cofactor evidence="4">
        <name>heme</name>
        <dbReference type="ChEBI" id="CHEBI:30413"/>
    </cofactor>
</comment>
<dbReference type="SUPFAM" id="SSF48264">
    <property type="entry name" value="Cytochrome P450"/>
    <property type="match status" value="1"/>
</dbReference>
<gene>
    <name evidence="6" type="ORF">EJB05_52787</name>
</gene>
<dbReference type="PANTHER" id="PTHR47955">
    <property type="entry name" value="CYTOCHROME P450 FAMILY 71 PROTEIN"/>
    <property type="match status" value="1"/>
</dbReference>
<evidence type="ECO:0000256" key="3">
    <source>
        <dbReference type="ARBA" id="ARBA00023004"/>
    </source>
</evidence>
<evidence type="ECO:0000256" key="5">
    <source>
        <dbReference type="RuleBase" id="RU000461"/>
    </source>
</evidence>
<protein>
    <submittedName>
        <fullName evidence="6">Uncharacterized protein</fullName>
    </submittedName>
</protein>